<evidence type="ECO:0000313" key="1">
    <source>
        <dbReference type="EMBL" id="KAK4311880.1"/>
    </source>
</evidence>
<dbReference type="Proteomes" id="UP001292094">
    <property type="component" value="Unassembled WGS sequence"/>
</dbReference>
<comment type="caution">
    <text evidence="1">The sequence shown here is derived from an EMBL/GenBank/DDBJ whole genome shotgun (WGS) entry which is preliminary data.</text>
</comment>
<dbReference type="EMBL" id="JAWZYT010001468">
    <property type="protein sequence ID" value="KAK4311880.1"/>
    <property type="molecule type" value="Genomic_DNA"/>
</dbReference>
<name>A0AAE1PNG7_9EUCA</name>
<organism evidence="1 2">
    <name type="scientific">Petrolisthes manimaculis</name>
    <dbReference type="NCBI Taxonomy" id="1843537"/>
    <lineage>
        <taxon>Eukaryota</taxon>
        <taxon>Metazoa</taxon>
        <taxon>Ecdysozoa</taxon>
        <taxon>Arthropoda</taxon>
        <taxon>Crustacea</taxon>
        <taxon>Multicrustacea</taxon>
        <taxon>Malacostraca</taxon>
        <taxon>Eumalacostraca</taxon>
        <taxon>Eucarida</taxon>
        <taxon>Decapoda</taxon>
        <taxon>Pleocyemata</taxon>
        <taxon>Anomura</taxon>
        <taxon>Galatheoidea</taxon>
        <taxon>Porcellanidae</taxon>
        <taxon>Petrolisthes</taxon>
    </lineage>
</organism>
<proteinExistence type="predicted"/>
<reference evidence="1" key="1">
    <citation type="submission" date="2023-11" db="EMBL/GenBank/DDBJ databases">
        <title>Genome assemblies of two species of porcelain crab, Petrolisthes cinctipes and Petrolisthes manimaculis (Anomura: Porcellanidae).</title>
        <authorList>
            <person name="Angst P."/>
        </authorList>
    </citation>
    <scope>NUCLEOTIDE SEQUENCE</scope>
    <source>
        <strain evidence="1">PB745_02</strain>
        <tissue evidence="1">Gill</tissue>
    </source>
</reference>
<protein>
    <submittedName>
        <fullName evidence="1">Uncharacterized protein</fullName>
    </submittedName>
</protein>
<dbReference type="AlphaFoldDB" id="A0AAE1PNG7"/>
<sequence length="148" mass="16757">MLRHLRYLVQYLLTTPLLLHGTSLQHLTSSTSSQHLYSSTVPLHNTSHLVPLHNTSHLVPPHNTSHLVPPHNTSHLVPLHYTSHLVPLHNTSHLLLHNNPNEPHLSVVIRREIRKSVIKVTRTLDKADNSLVKCEGAGREQEGLWNVM</sequence>
<keyword evidence="2" id="KW-1185">Reference proteome</keyword>
<accession>A0AAE1PNG7</accession>
<evidence type="ECO:0000313" key="2">
    <source>
        <dbReference type="Proteomes" id="UP001292094"/>
    </source>
</evidence>
<gene>
    <name evidence="1" type="ORF">Pmani_016664</name>
</gene>